<comment type="caution">
    <text evidence="1">The sequence shown here is derived from an EMBL/GenBank/DDBJ whole genome shotgun (WGS) entry which is preliminary data.</text>
</comment>
<proteinExistence type="predicted"/>
<organism evidence="1 2">
    <name type="scientific">Racocetra persica</name>
    <dbReference type="NCBI Taxonomy" id="160502"/>
    <lineage>
        <taxon>Eukaryota</taxon>
        <taxon>Fungi</taxon>
        <taxon>Fungi incertae sedis</taxon>
        <taxon>Mucoromycota</taxon>
        <taxon>Glomeromycotina</taxon>
        <taxon>Glomeromycetes</taxon>
        <taxon>Diversisporales</taxon>
        <taxon>Gigasporaceae</taxon>
        <taxon>Racocetra</taxon>
    </lineage>
</organism>
<evidence type="ECO:0000313" key="1">
    <source>
        <dbReference type="EMBL" id="CAG8849077.1"/>
    </source>
</evidence>
<feature type="non-terminal residue" evidence="1">
    <location>
        <position position="1"/>
    </location>
</feature>
<evidence type="ECO:0000313" key="2">
    <source>
        <dbReference type="Proteomes" id="UP000789920"/>
    </source>
</evidence>
<protein>
    <submittedName>
        <fullName evidence="1">8478_t:CDS:1</fullName>
    </submittedName>
</protein>
<accession>A0ACA9SU39</accession>
<dbReference type="Proteomes" id="UP000789920">
    <property type="component" value="Unassembled WGS sequence"/>
</dbReference>
<sequence length="41" mass="4731">EILDELSDNNYEDNMVAGLSNSNQMHNINNIDDYENSNDKQ</sequence>
<keyword evidence="2" id="KW-1185">Reference proteome</keyword>
<gene>
    <name evidence="1" type="ORF">RPERSI_LOCUS35432</name>
</gene>
<reference evidence="1" key="1">
    <citation type="submission" date="2021-06" db="EMBL/GenBank/DDBJ databases">
        <authorList>
            <person name="Kallberg Y."/>
            <person name="Tangrot J."/>
            <person name="Rosling A."/>
        </authorList>
    </citation>
    <scope>NUCLEOTIDE SEQUENCE</scope>
    <source>
        <strain evidence="1">MA461A</strain>
    </source>
</reference>
<dbReference type="EMBL" id="CAJVQC010163743">
    <property type="protein sequence ID" value="CAG8849077.1"/>
    <property type="molecule type" value="Genomic_DNA"/>
</dbReference>
<name>A0ACA9SU39_9GLOM</name>
<feature type="non-terminal residue" evidence="1">
    <location>
        <position position="41"/>
    </location>
</feature>